<dbReference type="InterPro" id="IPR003593">
    <property type="entry name" value="AAA+_ATPase"/>
</dbReference>
<name>A0A9D1LZR2_9FIRM</name>
<protein>
    <submittedName>
        <fullName evidence="12">ABC transporter ATP-binding protein</fullName>
    </submittedName>
</protein>
<dbReference type="Proteomes" id="UP000824093">
    <property type="component" value="Unassembled WGS sequence"/>
</dbReference>
<feature type="domain" description="ABC transporter" evidence="10">
    <location>
        <begin position="574"/>
        <end position="809"/>
    </location>
</feature>
<dbReference type="PROSITE" id="PS50893">
    <property type="entry name" value="ABC_TRANSPORTER_2"/>
    <property type="match status" value="1"/>
</dbReference>
<evidence type="ECO:0000256" key="1">
    <source>
        <dbReference type="ARBA" id="ARBA00004651"/>
    </source>
</evidence>
<dbReference type="GO" id="GO:0015421">
    <property type="term" value="F:ABC-type oligopeptide transporter activity"/>
    <property type="evidence" value="ECO:0007669"/>
    <property type="project" value="TreeGrafter"/>
</dbReference>
<dbReference type="PROSITE" id="PS00211">
    <property type="entry name" value="ABC_TRANSPORTER_1"/>
    <property type="match status" value="1"/>
</dbReference>
<keyword evidence="6 12" id="KW-0067">ATP-binding</keyword>
<feature type="transmembrane region" description="Helical" evidence="9">
    <location>
        <begin position="291"/>
        <end position="316"/>
    </location>
</feature>
<dbReference type="Pfam" id="PF00664">
    <property type="entry name" value="ABC_membrane"/>
    <property type="match status" value="1"/>
</dbReference>
<dbReference type="Pfam" id="PF00005">
    <property type="entry name" value="ABC_tran"/>
    <property type="match status" value="1"/>
</dbReference>
<evidence type="ECO:0000256" key="5">
    <source>
        <dbReference type="ARBA" id="ARBA00022741"/>
    </source>
</evidence>
<organism evidence="12 13">
    <name type="scientific">Candidatus Merdicola faecigallinarum</name>
    <dbReference type="NCBI Taxonomy" id="2840862"/>
    <lineage>
        <taxon>Bacteria</taxon>
        <taxon>Bacillati</taxon>
        <taxon>Bacillota</taxon>
        <taxon>Clostridia</taxon>
        <taxon>Candidatus Merdicola</taxon>
    </lineage>
</organism>
<evidence type="ECO:0000256" key="6">
    <source>
        <dbReference type="ARBA" id="ARBA00022840"/>
    </source>
</evidence>
<dbReference type="Gene3D" id="3.40.50.300">
    <property type="entry name" value="P-loop containing nucleotide triphosphate hydrolases"/>
    <property type="match status" value="1"/>
</dbReference>
<keyword evidence="2" id="KW-0813">Transport</keyword>
<feature type="transmembrane region" description="Helical" evidence="9">
    <location>
        <begin position="515"/>
        <end position="537"/>
    </location>
</feature>
<dbReference type="InterPro" id="IPR039421">
    <property type="entry name" value="Type_1_exporter"/>
</dbReference>
<evidence type="ECO:0000259" key="10">
    <source>
        <dbReference type="PROSITE" id="PS50893"/>
    </source>
</evidence>
<dbReference type="InterPro" id="IPR027417">
    <property type="entry name" value="P-loop_NTPase"/>
</dbReference>
<keyword evidence="3" id="KW-1003">Cell membrane</keyword>
<dbReference type="EMBL" id="DVNH01000003">
    <property type="protein sequence ID" value="HIU51074.1"/>
    <property type="molecule type" value="Genomic_DNA"/>
</dbReference>
<feature type="transmembrane region" description="Helical" evidence="9">
    <location>
        <begin position="396"/>
        <end position="418"/>
    </location>
</feature>
<keyword evidence="7 9" id="KW-1133">Transmembrane helix</keyword>
<dbReference type="PANTHER" id="PTHR43394:SF1">
    <property type="entry name" value="ATP-BINDING CASSETTE SUB-FAMILY B MEMBER 10, MITOCHONDRIAL"/>
    <property type="match status" value="1"/>
</dbReference>
<keyword evidence="8 9" id="KW-0472">Membrane</keyword>
<reference evidence="12" key="1">
    <citation type="submission" date="2020-10" db="EMBL/GenBank/DDBJ databases">
        <authorList>
            <person name="Gilroy R."/>
        </authorList>
    </citation>
    <scope>NUCLEOTIDE SEQUENCE</scope>
    <source>
        <strain evidence="12">CHK195-15760</strain>
    </source>
</reference>
<dbReference type="PROSITE" id="PS50929">
    <property type="entry name" value="ABC_TM1F"/>
    <property type="match status" value="1"/>
</dbReference>
<dbReference type="InterPro" id="IPR003439">
    <property type="entry name" value="ABC_transporter-like_ATP-bd"/>
</dbReference>
<dbReference type="InterPro" id="IPR011527">
    <property type="entry name" value="ABC1_TM_dom"/>
</dbReference>
<evidence type="ECO:0000256" key="3">
    <source>
        <dbReference type="ARBA" id="ARBA00022475"/>
    </source>
</evidence>
<dbReference type="SUPFAM" id="SSF90123">
    <property type="entry name" value="ABC transporter transmembrane region"/>
    <property type="match status" value="1"/>
</dbReference>
<evidence type="ECO:0000256" key="8">
    <source>
        <dbReference type="ARBA" id="ARBA00023136"/>
    </source>
</evidence>
<dbReference type="AlphaFoldDB" id="A0A9D1LZR2"/>
<evidence type="ECO:0000256" key="7">
    <source>
        <dbReference type="ARBA" id="ARBA00022989"/>
    </source>
</evidence>
<evidence type="ECO:0000256" key="2">
    <source>
        <dbReference type="ARBA" id="ARBA00022448"/>
    </source>
</evidence>
<keyword evidence="4 9" id="KW-0812">Transmembrane</keyword>
<feature type="transmembrane region" description="Helical" evidence="9">
    <location>
        <begin position="369"/>
        <end position="390"/>
    </location>
</feature>
<dbReference type="InterPro" id="IPR017871">
    <property type="entry name" value="ABC_transporter-like_CS"/>
</dbReference>
<comment type="subcellular location">
    <subcellularLocation>
        <location evidence="1">Cell membrane</location>
        <topology evidence="1">Multi-pass membrane protein</topology>
    </subcellularLocation>
</comment>
<evidence type="ECO:0000256" key="4">
    <source>
        <dbReference type="ARBA" id="ARBA00022692"/>
    </source>
</evidence>
<evidence type="ECO:0000313" key="13">
    <source>
        <dbReference type="Proteomes" id="UP000824093"/>
    </source>
</evidence>
<dbReference type="SUPFAM" id="SSF52540">
    <property type="entry name" value="P-loop containing nucleoside triphosphate hydrolases"/>
    <property type="match status" value="1"/>
</dbReference>
<evidence type="ECO:0000259" key="11">
    <source>
        <dbReference type="PROSITE" id="PS50929"/>
    </source>
</evidence>
<feature type="transmembrane region" description="Helical" evidence="9">
    <location>
        <begin position="484"/>
        <end position="503"/>
    </location>
</feature>
<keyword evidence="5" id="KW-0547">Nucleotide-binding</keyword>
<accession>A0A9D1LZR2</accession>
<gene>
    <name evidence="12" type="ORF">IAB70_00350</name>
</gene>
<feature type="domain" description="ABC transmembrane type-1" evidence="11">
    <location>
        <begin position="288"/>
        <end position="539"/>
    </location>
</feature>
<evidence type="ECO:0000256" key="9">
    <source>
        <dbReference type="SAM" id="Phobius"/>
    </source>
</evidence>
<dbReference type="CDD" id="cd18548">
    <property type="entry name" value="ABC_6TM_Tm287_like"/>
    <property type="match status" value="1"/>
</dbReference>
<reference evidence="12" key="2">
    <citation type="journal article" date="2021" name="PeerJ">
        <title>Extensive microbial diversity within the chicken gut microbiome revealed by metagenomics and culture.</title>
        <authorList>
            <person name="Gilroy R."/>
            <person name="Ravi A."/>
            <person name="Getino M."/>
            <person name="Pursley I."/>
            <person name="Horton D.L."/>
            <person name="Alikhan N.F."/>
            <person name="Baker D."/>
            <person name="Gharbi K."/>
            <person name="Hall N."/>
            <person name="Watson M."/>
            <person name="Adriaenssens E.M."/>
            <person name="Foster-Nyarko E."/>
            <person name="Jarju S."/>
            <person name="Secka A."/>
            <person name="Antonio M."/>
            <person name="Oren A."/>
            <person name="Chaudhuri R.R."/>
            <person name="La Ragione R."/>
            <person name="Hildebrand F."/>
            <person name="Pallen M.J."/>
        </authorList>
    </citation>
    <scope>NUCLEOTIDE SEQUENCE</scope>
    <source>
        <strain evidence="12">CHK195-15760</strain>
    </source>
</reference>
<dbReference type="InterPro" id="IPR036640">
    <property type="entry name" value="ABC1_TM_sf"/>
</dbReference>
<dbReference type="GO" id="GO:0005524">
    <property type="term" value="F:ATP binding"/>
    <property type="evidence" value="ECO:0007669"/>
    <property type="project" value="UniProtKB-KW"/>
</dbReference>
<dbReference type="PANTHER" id="PTHR43394">
    <property type="entry name" value="ATP-DEPENDENT PERMEASE MDL1, MITOCHONDRIAL"/>
    <property type="match status" value="1"/>
</dbReference>
<sequence>MLKVLRHLKESAISVIFIVILLCIQAATDLSLPTYTSKIVNIGIQQGGIESAAPEVIAKEQMDELLKFTNEDEKILNHYELISKEDKKYDKYVKDYPEVANQKVYKRKDIKEEEVQELSAIMAKPLLVLTSLVAPDEVSKEDMELLLSFTENREEVLNSYTLSEDGNIYKLNDISSVEKGKLSNHLTPSLLMKQVVLKEDSANKIKEVIIENMPENQKVMMEQKSLLQILQMLPKENINELEKKIEEELPNMLNELTNNLSESMIEQAAIQEVKTQYQYLGANTDDIQNNYIWFAGLQMIGIASITMISAVTIMLLSARVAAKLSRTLREKVFKKVLSFSTEEFNEFSTASLITRTTNDIQQIQMLLTLLFRVIVYAPIIAIGGFIRVLFNSEVSMAWIIALAVGCIVIIVLTLMIIAMPRFKKLQKLVDKLNLVSREILAGTPVIRAFNKEKHEEERFDVANKDLMKTQVFVNRAMSIMMPGLMLVMNCISVLIVWVGGHYVDAGTMQIGDVMAFIQYTMQIVMAFLMISMVSIMLPRATVSAGRINEVLEKEPRIKDKKETKAFKEDKKGYVEFKNVSFHYPDADTEVISDISFTAKPGETTALIGSTGSGKSTIVNLIPRFYDVTGGELLIDGTNIKDVKQTELRKRIGFVPQKGMLFSGTIESNIKYGNENISDKQMIEAAQIAQAEEFIEGKTLKYQEPIAQGGGNVSGGQKQRLSIARAIAIDPEILVFDDSFSALDLKTDKILREELEKHTKDKTVIIVAQRISTIMNANQIIVLDEGKIVGKGTHEELMKICETYQQIALSQLSKEELENGRE</sequence>
<proteinExistence type="predicted"/>
<dbReference type="Gene3D" id="1.20.1560.10">
    <property type="entry name" value="ABC transporter type 1, transmembrane domain"/>
    <property type="match status" value="1"/>
</dbReference>
<comment type="caution">
    <text evidence="12">The sequence shown here is derived from an EMBL/GenBank/DDBJ whole genome shotgun (WGS) entry which is preliminary data.</text>
</comment>
<evidence type="ECO:0000313" key="12">
    <source>
        <dbReference type="EMBL" id="HIU51074.1"/>
    </source>
</evidence>
<dbReference type="SMART" id="SM00382">
    <property type="entry name" value="AAA"/>
    <property type="match status" value="1"/>
</dbReference>
<dbReference type="FunFam" id="3.40.50.300:FF:000854">
    <property type="entry name" value="Multidrug ABC transporter ATP-binding protein"/>
    <property type="match status" value="1"/>
</dbReference>
<dbReference type="GO" id="GO:0016887">
    <property type="term" value="F:ATP hydrolysis activity"/>
    <property type="evidence" value="ECO:0007669"/>
    <property type="project" value="InterPro"/>
</dbReference>
<dbReference type="GO" id="GO:0005886">
    <property type="term" value="C:plasma membrane"/>
    <property type="evidence" value="ECO:0007669"/>
    <property type="project" value="UniProtKB-SubCell"/>
</dbReference>